<dbReference type="EMBL" id="LJOD01000005">
    <property type="protein sequence ID" value="KPE51476.1"/>
    <property type="molecule type" value="Genomic_DNA"/>
</dbReference>
<organism evidence="1 2">
    <name type="scientific">Chryseobacterium indologenes</name>
    <name type="common">Flavobacterium indologenes</name>
    <dbReference type="NCBI Taxonomy" id="253"/>
    <lineage>
        <taxon>Bacteria</taxon>
        <taxon>Pseudomonadati</taxon>
        <taxon>Bacteroidota</taxon>
        <taxon>Flavobacteriia</taxon>
        <taxon>Flavobacteriales</taxon>
        <taxon>Weeksellaceae</taxon>
        <taxon>Chryseobacterium group</taxon>
        <taxon>Chryseobacterium</taxon>
    </lineage>
</organism>
<reference evidence="2" key="2">
    <citation type="submission" date="2015-09" db="EMBL/GenBank/DDBJ databases">
        <title>Draft genome sequence of a multidrug-resistant Chryseobacterium indologenes isolate from Malaysia.</title>
        <authorList>
            <person name="Yu C.Y."/>
            <person name="Ang G.Y."/>
            <person name="Chan K.-G."/>
        </authorList>
    </citation>
    <scope>NUCLEOTIDE SEQUENCE [LARGE SCALE GENOMIC DNA]</scope>
    <source>
        <strain evidence="2">CI_885</strain>
    </source>
</reference>
<sequence>MITKKYSEINVINFVPFMYKVIRANKAEEFLSFLIWEFSWRFFKKNINQIKFNNTVSDLIVHGGVNDFDAISHVKLQKNLIDFNLVIVDHYRILGSRVSSPTKLFFQDSYGNIDEGFDFGSVIDSIFMDSRKNIFVCSEGMVFRSKDLGLTFEKVLDFSSVESKFLFETITETENNELLIGEYANIEKDGKWVFVGNVYVSYNEGDTWNKFDFLKKYINKHIHILKWINQLRCLVLTEGDDKKSIWINKSSNYSSQSINEKSGWFRLNKFHIQKGGYTSLVETKENIVLGTDYYQGTNFIVSTKDFKTFNSVVIPDPYRRSAIFRMLYLENETIWASLYNHLSSNRSLLMYSEDLGKSWHKFLEYDGSKIKISMISNSIENHFYILLEDLVTNEFKTYIISH</sequence>
<reference evidence="1 2" key="1">
    <citation type="journal article" date="2015" name="Genom Data">
        <title>Draft genome sequence of a multidrug-resistant Chryseobacterium indologenes isolate from Malaysia.</title>
        <authorList>
            <person name="Yu C.Y."/>
            <person name="Ang G.Y."/>
            <person name="Cheng H.J."/>
            <person name="Cheong Y.M."/>
            <person name="Yin W.F."/>
            <person name="Chan K.G."/>
        </authorList>
    </citation>
    <scope>NUCLEOTIDE SEQUENCE [LARGE SCALE GENOMIC DNA]</scope>
    <source>
        <strain evidence="1 2">CI_885</strain>
    </source>
</reference>
<proteinExistence type="predicted"/>
<evidence type="ECO:0008006" key="3">
    <source>
        <dbReference type="Google" id="ProtNLM"/>
    </source>
</evidence>
<accession>A0A0N0ZVR7</accession>
<dbReference type="Proteomes" id="UP000037953">
    <property type="component" value="Unassembled WGS sequence"/>
</dbReference>
<dbReference type="SUPFAM" id="SSF110296">
    <property type="entry name" value="Oligoxyloglucan reducing end-specific cellobiohydrolase"/>
    <property type="match status" value="1"/>
</dbReference>
<name>A0A0N0ZVR7_CHRID</name>
<dbReference type="RefSeq" id="WP_062698869.1">
    <property type="nucleotide sequence ID" value="NZ_LJOD01000005.1"/>
</dbReference>
<dbReference type="PATRIC" id="fig|253.9.peg.3809"/>
<gene>
    <name evidence="1" type="ORF">AOB46_10080</name>
</gene>
<evidence type="ECO:0000313" key="1">
    <source>
        <dbReference type="EMBL" id="KPE51476.1"/>
    </source>
</evidence>
<dbReference type="OrthoDB" id="1274791at2"/>
<comment type="caution">
    <text evidence="1">The sequence shown here is derived from an EMBL/GenBank/DDBJ whole genome shotgun (WGS) entry which is preliminary data.</text>
</comment>
<evidence type="ECO:0000313" key="2">
    <source>
        <dbReference type="Proteomes" id="UP000037953"/>
    </source>
</evidence>
<protein>
    <recommendedName>
        <fullName evidence="3">Exo-alpha-sialidase</fullName>
    </recommendedName>
</protein>
<dbReference type="AlphaFoldDB" id="A0A0N0ZVR7"/>